<evidence type="ECO:0000256" key="6">
    <source>
        <dbReference type="PROSITE-ProRule" id="PRU00552"/>
    </source>
</evidence>
<evidence type="ECO:0000313" key="12">
    <source>
        <dbReference type="EMBL" id="MCD2491354.1"/>
    </source>
</evidence>
<dbReference type="InterPro" id="IPR011545">
    <property type="entry name" value="DEAD/DEAH_box_helicase_dom"/>
</dbReference>
<evidence type="ECO:0000259" key="9">
    <source>
        <dbReference type="PROSITE" id="PS51192"/>
    </source>
</evidence>
<dbReference type="GO" id="GO:0005829">
    <property type="term" value="C:cytosol"/>
    <property type="evidence" value="ECO:0007669"/>
    <property type="project" value="TreeGrafter"/>
</dbReference>
<dbReference type="PROSITE" id="PS51192">
    <property type="entry name" value="HELICASE_ATP_BIND_1"/>
    <property type="match status" value="1"/>
</dbReference>
<dbReference type="Pfam" id="PF00270">
    <property type="entry name" value="DEAD"/>
    <property type="match status" value="1"/>
</dbReference>
<evidence type="ECO:0000313" key="13">
    <source>
        <dbReference type="Proteomes" id="UP001299265"/>
    </source>
</evidence>
<dbReference type="PROSITE" id="PS00039">
    <property type="entry name" value="DEAD_ATP_HELICASE"/>
    <property type="match status" value="1"/>
</dbReference>
<evidence type="ECO:0000256" key="4">
    <source>
        <dbReference type="ARBA" id="ARBA00022806"/>
    </source>
</evidence>
<dbReference type="Proteomes" id="UP001299265">
    <property type="component" value="Unassembled WGS sequence"/>
</dbReference>
<gene>
    <name evidence="12" type="ORF">LQE92_01770</name>
</gene>
<evidence type="ECO:0000256" key="1">
    <source>
        <dbReference type="ARBA" id="ARBA00012552"/>
    </source>
</evidence>
<keyword evidence="13" id="KW-1185">Reference proteome</keyword>
<dbReference type="GO" id="GO:0016787">
    <property type="term" value="F:hydrolase activity"/>
    <property type="evidence" value="ECO:0007669"/>
    <property type="project" value="UniProtKB-KW"/>
</dbReference>
<dbReference type="GO" id="GO:0005524">
    <property type="term" value="F:ATP binding"/>
    <property type="evidence" value="ECO:0007669"/>
    <property type="project" value="UniProtKB-KW"/>
</dbReference>
<dbReference type="PANTHER" id="PTHR47963:SF8">
    <property type="entry name" value="ATP-DEPENDENT RNA HELICASE DEAD"/>
    <property type="match status" value="1"/>
</dbReference>
<keyword evidence="4 7" id="KW-0347">Helicase</keyword>
<dbReference type="AlphaFoldDB" id="A0AAP2RFN7"/>
<reference evidence="12 13" key="1">
    <citation type="submission" date="2021-11" db="EMBL/GenBank/DDBJ databases">
        <title>Lacrimispora sp. nov. NSJ-141 isolated from human feces.</title>
        <authorList>
            <person name="Abdugheni R."/>
        </authorList>
    </citation>
    <scope>NUCLEOTIDE SEQUENCE [LARGE SCALE GENOMIC DNA]</scope>
    <source>
        <strain evidence="12 13">NSJ-141</strain>
    </source>
</reference>
<evidence type="ECO:0000256" key="8">
    <source>
        <dbReference type="SAM" id="MobiDB-lite"/>
    </source>
</evidence>
<comment type="caution">
    <text evidence="12">The sequence shown here is derived from an EMBL/GenBank/DDBJ whole genome shotgun (WGS) entry which is preliminary data.</text>
</comment>
<dbReference type="SMART" id="SM00490">
    <property type="entry name" value="HELICc"/>
    <property type="match status" value="1"/>
</dbReference>
<dbReference type="PANTHER" id="PTHR47963">
    <property type="entry name" value="DEAD-BOX ATP-DEPENDENT RNA HELICASE 47, MITOCHONDRIAL"/>
    <property type="match status" value="1"/>
</dbReference>
<dbReference type="InterPro" id="IPR001650">
    <property type="entry name" value="Helicase_C-like"/>
</dbReference>
<organism evidence="12 13">
    <name type="scientific">Lientehia hominis</name>
    <dbReference type="NCBI Taxonomy" id="2897778"/>
    <lineage>
        <taxon>Bacteria</taxon>
        <taxon>Bacillati</taxon>
        <taxon>Bacillota</taxon>
        <taxon>Clostridia</taxon>
        <taxon>Lachnospirales</taxon>
        <taxon>Lachnospiraceae</taxon>
        <taxon>Lientehia</taxon>
    </lineage>
</organism>
<keyword evidence="3 7" id="KW-0378">Hydrolase</keyword>
<feature type="short sequence motif" description="Q motif" evidence="6">
    <location>
        <begin position="1"/>
        <end position="29"/>
    </location>
</feature>
<feature type="domain" description="DEAD-box RNA helicase Q" evidence="11">
    <location>
        <begin position="1"/>
        <end position="29"/>
    </location>
</feature>
<protein>
    <recommendedName>
        <fullName evidence="1">RNA helicase</fullName>
        <ecNumber evidence="1">3.6.4.13</ecNumber>
    </recommendedName>
</protein>
<evidence type="ECO:0000256" key="2">
    <source>
        <dbReference type="ARBA" id="ARBA00022741"/>
    </source>
</evidence>
<comment type="similarity">
    <text evidence="7">Belongs to the DEAD box helicase family.</text>
</comment>
<feature type="domain" description="Helicase ATP-binding" evidence="9">
    <location>
        <begin position="32"/>
        <end position="202"/>
    </location>
</feature>
<keyword evidence="5 7" id="KW-0067">ATP-binding</keyword>
<dbReference type="GO" id="GO:0005840">
    <property type="term" value="C:ribosome"/>
    <property type="evidence" value="ECO:0007669"/>
    <property type="project" value="TreeGrafter"/>
</dbReference>
<sequence>MNFNELNLRKEILRAISDMGYTEATDIQGAAIPSILEGRDVTGRSSTGTGKTAAFGIPIVQKTADNSDKASVLILSPTRELAVQITDEIRKYAKYLSNISVAAVYGGESMTNQIRMLKTARIVVGTPGRVMDHLRRKTLKLDHLQTVVLDEADEMLNMGFIDDIRSILESAPSEHQTILFSATLPPAIMKITEDFQTDTIIVKADKGQRTVSSIEQNYYLIPKERKDDALKLLLEYCRPKRALVFCNTKKMVDELSESLCESGFRAAGLHGDLKQSQRNIVMREFKSGRSGILVATDVAARGIDVDDVEAVFNYDIPQENEYYIHRIGRTGRAGKSGSSHTLVTNRKQLMQLHEIERYVGMSIREKPIPTLESIAASGTAELADIIRRQVSKGIDQQYLALVSQLKEEGYSAETVAAALCERLQKKNKRLSSVQDVYPLVLGREKESRRRKPRYDSRDYGKREFPKGFKGKKDGGHSKRRGPKYDY</sequence>
<dbReference type="InterPro" id="IPR044742">
    <property type="entry name" value="DEAD/DEAH_RhlB"/>
</dbReference>
<dbReference type="GO" id="GO:0033592">
    <property type="term" value="F:RNA strand annealing activity"/>
    <property type="evidence" value="ECO:0007669"/>
    <property type="project" value="TreeGrafter"/>
</dbReference>
<dbReference type="CDD" id="cd18787">
    <property type="entry name" value="SF2_C_DEAD"/>
    <property type="match status" value="1"/>
</dbReference>
<dbReference type="Gene3D" id="3.40.50.300">
    <property type="entry name" value="P-loop containing nucleotide triphosphate hydrolases"/>
    <property type="match status" value="2"/>
</dbReference>
<dbReference type="GO" id="GO:0009409">
    <property type="term" value="P:response to cold"/>
    <property type="evidence" value="ECO:0007669"/>
    <property type="project" value="TreeGrafter"/>
</dbReference>
<evidence type="ECO:0000259" key="11">
    <source>
        <dbReference type="PROSITE" id="PS51195"/>
    </source>
</evidence>
<evidence type="ECO:0000259" key="10">
    <source>
        <dbReference type="PROSITE" id="PS51194"/>
    </source>
</evidence>
<accession>A0AAP2RFN7</accession>
<proteinExistence type="inferred from homology"/>
<dbReference type="InterPro" id="IPR050547">
    <property type="entry name" value="DEAD_box_RNA_helicases"/>
</dbReference>
<dbReference type="SMART" id="SM00487">
    <property type="entry name" value="DEXDc"/>
    <property type="match status" value="1"/>
</dbReference>
<dbReference type="InterPro" id="IPR000629">
    <property type="entry name" value="RNA-helicase_DEAD-box_CS"/>
</dbReference>
<feature type="region of interest" description="Disordered" evidence="8">
    <location>
        <begin position="444"/>
        <end position="486"/>
    </location>
</feature>
<dbReference type="Pfam" id="PF00271">
    <property type="entry name" value="Helicase_C"/>
    <property type="match status" value="1"/>
</dbReference>
<dbReference type="EMBL" id="JAJNOR010000001">
    <property type="protein sequence ID" value="MCD2491354.1"/>
    <property type="molecule type" value="Genomic_DNA"/>
</dbReference>
<dbReference type="RefSeq" id="WP_231061292.1">
    <property type="nucleotide sequence ID" value="NZ_JAJNOR010000001.1"/>
</dbReference>
<evidence type="ECO:0000256" key="3">
    <source>
        <dbReference type="ARBA" id="ARBA00022801"/>
    </source>
</evidence>
<feature type="domain" description="Helicase C-terminal" evidence="10">
    <location>
        <begin position="213"/>
        <end position="374"/>
    </location>
</feature>
<dbReference type="InterPro" id="IPR014001">
    <property type="entry name" value="Helicase_ATP-bd"/>
</dbReference>
<dbReference type="InterPro" id="IPR027417">
    <property type="entry name" value="P-loop_NTPase"/>
</dbReference>
<dbReference type="EC" id="3.6.4.13" evidence="1"/>
<dbReference type="GO" id="GO:0003724">
    <property type="term" value="F:RNA helicase activity"/>
    <property type="evidence" value="ECO:0007669"/>
    <property type="project" value="UniProtKB-EC"/>
</dbReference>
<dbReference type="PROSITE" id="PS51195">
    <property type="entry name" value="Q_MOTIF"/>
    <property type="match status" value="1"/>
</dbReference>
<dbReference type="CDD" id="cd00268">
    <property type="entry name" value="DEADc"/>
    <property type="match status" value="1"/>
</dbReference>
<dbReference type="SUPFAM" id="SSF52540">
    <property type="entry name" value="P-loop containing nucleoside triphosphate hydrolases"/>
    <property type="match status" value="1"/>
</dbReference>
<dbReference type="InterPro" id="IPR014014">
    <property type="entry name" value="RNA_helicase_DEAD_Q_motif"/>
</dbReference>
<evidence type="ECO:0000256" key="7">
    <source>
        <dbReference type="RuleBase" id="RU000492"/>
    </source>
</evidence>
<keyword evidence="2 7" id="KW-0547">Nucleotide-binding</keyword>
<name>A0AAP2RFN7_9FIRM</name>
<dbReference type="PROSITE" id="PS51194">
    <property type="entry name" value="HELICASE_CTER"/>
    <property type="match status" value="1"/>
</dbReference>
<evidence type="ECO:0000256" key="5">
    <source>
        <dbReference type="ARBA" id="ARBA00022840"/>
    </source>
</evidence>